<protein>
    <submittedName>
        <fullName evidence="2">Uncharacterized protein</fullName>
    </submittedName>
</protein>
<keyword evidence="1" id="KW-0812">Transmembrane</keyword>
<comment type="caution">
    <text evidence="2">The sequence shown here is derived from an EMBL/GenBank/DDBJ whole genome shotgun (WGS) entry which is preliminary data.</text>
</comment>
<gene>
    <name evidence="2" type="ORF">C1631_009640</name>
</gene>
<organism evidence="2 3">
    <name type="scientific">Chryseobacterium phosphatilyticum</name>
    <dbReference type="NCBI Taxonomy" id="475075"/>
    <lineage>
        <taxon>Bacteria</taxon>
        <taxon>Pseudomonadati</taxon>
        <taxon>Bacteroidota</taxon>
        <taxon>Flavobacteriia</taxon>
        <taxon>Flavobacteriales</taxon>
        <taxon>Weeksellaceae</taxon>
        <taxon>Chryseobacterium group</taxon>
        <taxon>Chryseobacterium</taxon>
    </lineage>
</organism>
<name>A0A316XHF4_9FLAO</name>
<keyword evidence="3" id="KW-1185">Reference proteome</keyword>
<sequence>MLQATHQGPQKIIHVLYRFSLYTLISCWITCISKREGNRIFFLKSTSATEKLTHIFSKNKMDASSLLKQLYLMIFYIPTHV</sequence>
<dbReference type="Proteomes" id="UP000236594">
    <property type="component" value="Unassembled WGS sequence"/>
</dbReference>
<keyword evidence="1" id="KW-1133">Transmembrane helix</keyword>
<reference evidence="2 3" key="1">
    <citation type="submission" date="2018-04" db="EMBL/GenBank/DDBJ databases">
        <title>Draft Genome Sequence of Phosphate-Solubilizing Chryseobacterium sp. ISE14 that is a Biocontrol and Plant Growth-Promoting Rhizobacterium Isolated from Cucumber.</title>
        <authorList>
            <person name="Jeong J.-J."/>
            <person name="Sang M.K."/>
            <person name="Choi I.-G."/>
            <person name="Kim K.D."/>
        </authorList>
    </citation>
    <scope>NUCLEOTIDE SEQUENCE [LARGE SCALE GENOMIC DNA]</scope>
    <source>
        <strain evidence="2 3">ISE14</strain>
    </source>
</reference>
<dbReference type="EMBL" id="PPED02000002">
    <property type="protein sequence ID" value="PWN70240.1"/>
    <property type="molecule type" value="Genomic_DNA"/>
</dbReference>
<dbReference type="AlphaFoldDB" id="A0A316XHF4"/>
<evidence type="ECO:0000313" key="3">
    <source>
        <dbReference type="Proteomes" id="UP000236594"/>
    </source>
</evidence>
<accession>A0A316XHF4</accession>
<feature type="transmembrane region" description="Helical" evidence="1">
    <location>
        <begin position="12"/>
        <end position="32"/>
    </location>
</feature>
<proteinExistence type="predicted"/>
<evidence type="ECO:0000256" key="1">
    <source>
        <dbReference type="SAM" id="Phobius"/>
    </source>
</evidence>
<keyword evidence="1" id="KW-0472">Membrane</keyword>
<evidence type="ECO:0000313" key="2">
    <source>
        <dbReference type="EMBL" id="PWN70240.1"/>
    </source>
</evidence>